<gene>
    <name evidence="2" type="ORF">AVDCRST_MAG10-845</name>
</gene>
<accession>A0A6J4HJ43</accession>
<dbReference type="EMBL" id="CADCTB010000055">
    <property type="protein sequence ID" value="CAA9224568.1"/>
    <property type="molecule type" value="Genomic_DNA"/>
</dbReference>
<evidence type="ECO:0000256" key="1">
    <source>
        <dbReference type="SAM" id="MobiDB-lite"/>
    </source>
</evidence>
<evidence type="ECO:0000313" key="2">
    <source>
        <dbReference type="EMBL" id="CAA9224568.1"/>
    </source>
</evidence>
<feature type="region of interest" description="Disordered" evidence="1">
    <location>
        <begin position="1"/>
        <end position="173"/>
    </location>
</feature>
<keyword evidence="2" id="KW-0223">Dioxygenase</keyword>
<dbReference type="GO" id="GO:0018583">
    <property type="term" value="F:biphenyl-2,3-diol 1,2-dioxygenase activity"/>
    <property type="evidence" value="ECO:0007669"/>
    <property type="project" value="UniProtKB-EC"/>
</dbReference>
<feature type="compositionally biased region" description="Low complexity" evidence="1">
    <location>
        <begin position="47"/>
        <end position="66"/>
    </location>
</feature>
<reference evidence="2" key="1">
    <citation type="submission" date="2020-02" db="EMBL/GenBank/DDBJ databases">
        <authorList>
            <person name="Meier V. D."/>
        </authorList>
    </citation>
    <scope>NUCLEOTIDE SEQUENCE</scope>
    <source>
        <strain evidence="2">AVDCRST_MAG10</strain>
    </source>
</reference>
<feature type="compositionally biased region" description="Low complexity" evidence="1">
    <location>
        <begin position="78"/>
        <end position="94"/>
    </location>
</feature>
<feature type="non-terminal residue" evidence="2">
    <location>
        <position position="173"/>
    </location>
</feature>
<protein>
    <submittedName>
        <fullName evidence="2">Biphenyl-2,3-diol 1,2-dioxygenase</fullName>
        <ecNumber evidence="2">1.13.11.39</ecNumber>
    </submittedName>
</protein>
<name>A0A6J4HJ43_9ACTN</name>
<feature type="compositionally biased region" description="Low complexity" evidence="1">
    <location>
        <begin position="1"/>
        <end position="18"/>
    </location>
</feature>
<dbReference type="AlphaFoldDB" id="A0A6J4HJ43"/>
<proteinExistence type="predicted"/>
<dbReference type="EC" id="1.13.11.39" evidence="2"/>
<feature type="compositionally biased region" description="Low complexity" evidence="1">
    <location>
        <begin position="106"/>
        <end position="138"/>
    </location>
</feature>
<feature type="non-terminal residue" evidence="2">
    <location>
        <position position="1"/>
    </location>
</feature>
<keyword evidence="2" id="KW-0560">Oxidoreductase</keyword>
<organism evidence="2">
    <name type="scientific">uncultured Acidimicrobiales bacterium</name>
    <dbReference type="NCBI Taxonomy" id="310071"/>
    <lineage>
        <taxon>Bacteria</taxon>
        <taxon>Bacillati</taxon>
        <taxon>Actinomycetota</taxon>
        <taxon>Acidimicrobiia</taxon>
        <taxon>Acidimicrobiales</taxon>
        <taxon>environmental samples</taxon>
    </lineage>
</organism>
<sequence>WPSPRSVSTTPCCSSPTSNGRFASTRKRSAWRSSRANPERPRLSYDCPGPATTTTSACSGSAPPAARNAERPSGCITWPGRWTPSRSSPTPVSRCSAPMRTPVSRATAPPRACTAPTLTATSSRSCGCFRGRSGGCTRAPPPLTPSTSPARSAAGPASARQAGSSPRRSEGNR</sequence>
<feature type="compositionally biased region" description="Low complexity" evidence="1">
    <location>
        <begin position="145"/>
        <end position="166"/>
    </location>
</feature>